<dbReference type="EMBL" id="JAIWYP010000012">
    <property type="protein sequence ID" value="KAH3728794.1"/>
    <property type="molecule type" value="Genomic_DNA"/>
</dbReference>
<proteinExistence type="predicted"/>
<dbReference type="Proteomes" id="UP000828390">
    <property type="component" value="Unassembled WGS sequence"/>
</dbReference>
<dbReference type="AlphaFoldDB" id="A0A9D4CNP2"/>
<name>A0A9D4CNP2_DREPO</name>
<keyword evidence="2" id="KW-1185">Reference proteome</keyword>
<sequence length="60" mass="6604">MKKEEGRAYDHLPYPVKIPLVTETLKSITDIADLGKEGPPGRICMTPGLGVNWKPSGRIK</sequence>
<evidence type="ECO:0000313" key="2">
    <source>
        <dbReference type="Proteomes" id="UP000828390"/>
    </source>
</evidence>
<comment type="caution">
    <text evidence="1">The sequence shown here is derived from an EMBL/GenBank/DDBJ whole genome shotgun (WGS) entry which is preliminary data.</text>
</comment>
<evidence type="ECO:0000313" key="1">
    <source>
        <dbReference type="EMBL" id="KAH3728794.1"/>
    </source>
</evidence>
<organism evidence="1 2">
    <name type="scientific">Dreissena polymorpha</name>
    <name type="common">Zebra mussel</name>
    <name type="synonym">Mytilus polymorpha</name>
    <dbReference type="NCBI Taxonomy" id="45954"/>
    <lineage>
        <taxon>Eukaryota</taxon>
        <taxon>Metazoa</taxon>
        <taxon>Spiralia</taxon>
        <taxon>Lophotrochozoa</taxon>
        <taxon>Mollusca</taxon>
        <taxon>Bivalvia</taxon>
        <taxon>Autobranchia</taxon>
        <taxon>Heteroconchia</taxon>
        <taxon>Euheterodonta</taxon>
        <taxon>Imparidentia</taxon>
        <taxon>Neoheterodontei</taxon>
        <taxon>Myida</taxon>
        <taxon>Dreissenoidea</taxon>
        <taxon>Dreissenidae</taxon>
        <taxon>Dreissena</taxon>
    </lineage>
</organism>
<accession>A0A9D4CNP2</accession>
<protein>
    <submittedName>
        <fullName evidence="1">Uncharacterized protein</fullName>
    </submittedName>
</protein>
<reference evidence="1" key="1">
    <citation type="journal article" date="2019" name="bioRxiv">
        <title>The Genome of the Zebra Mussel, Dreissena polymorpha: A Resource for Invasive Species Research.</title>
        <authorList>
            <person name="McCartney M.A."/>
            <person name="Auch B."/>
            <person name="Kono T."/>
            <person name="Mallez S."/>
            <person name="Zhang Y."/>
            <person name="Obille A."/>
            <person name="Becker A."/>
            <person name="Abrahante J.E."/>
            <person name="Garbe J."/>
            <person name="Badalamenti J.P."/>
            <person name="Herman A."/>
            <person name="Mangelson H."/>
            <person name="Liachko I."/>
            <person name="Sullivan S."/>
            <person name="Sone E.D."/>
            <person name="Koren S."/>
            <person name="Silverstein K.A.T."/>
            <person name="Beckman K.B."/>
            <person name="Gohl D.M."/>
        </authorList>
    </citation>
    <scope>NUCLEOTIDE SEQUENCE</scope>
    <source>
        <strain evidence="1">Duluth1</strain>
        <tissue evidence="1">Whole animal</tissue>
    </source>
</reference>
<reference evidence="1" key="2">
    <citation type="submission" date="2020-11" db="EMBL/GenBank/DDBJ databases">
        <authorList>
            <person name="McCartney M.A."/>
            <person name="Auch B."/>
            <person name="Kono T."/>
            <person name="Mallez S."/>
            <person name="Becker A."/>
            <person name="Gohl D.M."/>
            <person name="Silverstein K.A.T."/>
            <person name="Koren S."/>
            <person name="Bechman K.B."/>
            <person name="Herman A."/>
            <person name="Abrahante J.E."/>
            <person name="Garbe J."/>
        </authorList>
    </citation>
    <scope>NUCLEOTIDE SEQUENCE</scope>
    <source>
        <strain evidence="1">Duluth1</strain>
        <tissue evidence="1">Whole animal</tissue>
    </source>
</reference>
<gene>
    <name evidence="1" type="ORF">DPMN_054756</name>
</gene>